<dbReference type="EC" id="2.8.2.-" evidence="1"/>
<evidence type="ECO:0000256" key="1">
    <source>
        <dbReference type="RuleBase" id="RU361155"/>
    </source>
</evidence>
<feature type="coiled-coil region" evidence="2">
    <location>
        <begin position="88"/>
        <end position="151"/>
    </location>
</feature>
<organism evidence="5 6">
    <name type="scientific">Polypterus senegalus</name>
    <name type="common">Senegal bichir</name>
    <dbReference type="NCBI Taxonomy" id="55291"/>
    <lineage>
        <taxon>Eukaryota</taxon>
        <taxon>Metazoa</taxon>
        <taxon>Chordata</taxon>
        <taxon>Craniata</taxon>
        <taxon>Vertebrata</taxon>
        <taxon>Euteleostomi</taxon>
        <taxon>Actinopterygii</taxon>
        <taxon>Polypteriformes</taxon>
        <taxon>Polypteridae</taxon>
        <taxon>Polypterus</taxon>
    </lineage>
</organism>
<reference evidence="5 6" key="1">
    <citation type="journal article" date="2021" name="Cell">
        <title>Tracing the genetic footprints of vertebrate landing in non-teleost ray-finned fishes.</title>
        <authorList>
            <person name="Bi X."/>
            <person name="Wang K."/>
            <person name="Yang L."/>
            <person name="Pan H."/>
            <person name="Jiang H."/>
            <person name="Wei Q."/>
            <person name="Fang M."/>
            <person name="Yu H."/>
            <person name="Zhu C."/>
            <person name="Cai Y."/>
            <person name="He Y."/>
            <person name="Gan X."/>
            <person name="Zeng H."/>
            <person name="Yu D."/>
            <person name="Zhu Y."/>
            <person name="Jiang H."/>
            <person name="Qiu Q."/>
            <person name="Yang H."/>
            <person name="Zhang Y.E."/>
            <person name="Wang W."/>
            <person name="Zhu M."/>
            <person name="He S."/>
            <person name="Zhang G."/>
        </authorList>
    </citation>
    <scope>NUCLEOTIDE SEQUENCE [LARGE SCALE GENOMIC DNA]</scope>
    <source>
        <strain evidence="5">Bchr_013</strain>
    </source>
</reference>
<dbReference type="Pfam" id="PF00685">
    <property type="entry name" value="Sulfotransfer_1"/>
    <property type="match status" value="1"/>
</dbReference>
<gene>
    <name evidence="5" type="primary">Rwdd1</name>
    <name evidence="5" type="ORF">GTO96_0014800</name>
</gene>
<dbReference type="InterPro" id="IPR000863">
    <property type="entry name" value="Sulfotransferase_dom"/>
</dbReference>
<accession>A0A8X7XGF3</accession>
<evidence type="ECO:0000313" key="5">
    <source>
        <dbReference type="EMBL" id="KAG2468620.1"/>
    </source>
</evidence>
<feature type="non-terminal residue" evidence="5">
    <location>
        <position position="497"/>
    </location>
</feature>
<dbReference type="GO" id="GO:0008146">
    <property type="term" value="F:sulfotransferase activity"/>
    <property type="evidence" value="ECO:0007669"/>
    <property type="project" value="InterPro"/>
</dbReference>
<dbReference type="Pfam" id="PF05773">
    <property type="entry name" value="RWD"/>
    <property type="match status" value="1"/>
</dbReference>
<dbReference type="InterPro" id="IPR027417">
    <property type="entry name" value="P-loop_NTPase"/>
</dbReference>
<keyword evidence="6" id="KW-1185">Reference proteome</keyword>
<feature type="non-terminal residue" evidence="5">
    <location>
        <position position="1"/>
    </location>
</feature>
<comment type="similarity">
    <text evidence="1">Belongs to the sulfotransferase 1 family.</text>
</comment>
<proteinExistence type="inferred from homology"/>
<feature type="compositionally biased region" description="Polar residues" evidence="3">
    <location>
        <begin position="463"/>
        <end position="475"/>
    </location>
</feature>
<dbReference type="Gene3D" id="3.40.50.300">
    <property type="entry name" value="P-loop containing nucleotide triphosphate hydrolases"/>
    <property type="match status" value="1"/>
</dbReference>
<sequence length="497" mass="57598">MTDYGEEQKNELEALEAIYPDSFTAVQATFKFTYVQKYPDEPPLYEIFSQENLEDRDIAEILTLIQQQIKQSMVMIFTLVTAVQEKLNEIVDQIKNRWEEEKKRKEKEAEEAEKVVFHGTPVNIENFLSWKAKFELEMFELKRKSQKEEEQSGKCKLTGKQLFERDHDLDTSDIKFLEEAGNNVEVDESLFQDMDDLELEDDDDPDFNPANLDSTMTEIEQMPDFRLIDHKGYKIITNIHSPEELEKLEDGEVYDDDLFVVTYPKSGTIWMQQIMTLIDAKGDLSASQSKLTSECFPWVELTEFAKNFASRPSPRLYCSHLPWYLLPKGLRQKKGKIIYVSRNPKDVLTSYYHFHFFANMLETPKDFEDFLDKFIDGRVNGGSWFDHIRGWYSHKDEFNILFLTYEELIKWQPSQLMGGRARNLTVQQYSPGGSLEPLQLLNNGCEPVSSGVQVNPLWQSFQDGSSPTGVAQSHYPNKGRPLTHQHVLPSGPTSPTQ</sequence>
<evidence type="ECO:0000256" key="3">
    <source>
        <dbReference type="SAM" id="MobiDB-lite"/>
    </source>
</evidence>
<evidence type="ECO:0000259" key="4">
    <source>
        <dbReference type="PROSITE" id="PS50908"/>
    </source>
</evidence>
<dbReference type="SUPFAM" id="SSF54495">
    <property type="entry name" value="UBC-like"/>
    <property type="match status" value="1"/>
</dbReference>
<feature type="region of interest" description="Disordered" evidence="3">
    <location>
        <begin position="463"/>
        <end position="497"/>
    </location>
</feature>
<evidence type="ECO:0000256" key="2">
    <source>
        <dbReference type="SAM" id="Coils"/>
    </source>
</evidence>
<dbReference type="InterPro" id="IPR016135">
    <property type="entry name" value="UBQ-conjugating_enzyme/RWD"/>
</dbReference>
<evidence type="ECO:0000313" key="6">
    <source>
        <dbReference type="Proteomes" id="UP000886611"/>
    </source>
</evidence>
<name>A0A8X7XGF3_POLSE</name>
<protein>
    <recommendedName>
        <fullName evidence="1">Sulfotransferase</fullName>
        <ecNumber evidence="1">2.8.2.-</ecNumber>
    </recommendedName>
</protein>
<dbReference type="PROSITE" id="PS50908">
    <property type="entry name" value="RWD"/>
    <property type="match status" value="1"/>
</dbReference>
<dbReference type="AlphaFoldDB" id="A0A8X7XGF3"/>
<dbReference type="CDD" id="cd23816">
    <property type="entry name" value="RWD_RWDD1"/>
    <property type="match status" value="1"/>
</dbReference>
<keyword evidence="1" id="KW-0808">Transferase</keyword>
<dbReference type="Proteomes" id="UP000886611">
    <property type="component" value="Unassembled WGS sequence"/>
</dbReference>
<dbReference type="InterPro" id="IPR006575">
    <property type="entry name" value="RWD_dom"/>
</dbReference>
<dbReference type="EMBL" id="JAATIS010000485">
    <property type="protein sequence ID" value="KAG2468620.1"/>
    <property type="molecule type" value="Genomic_DNA"/>
</dbReference>
<dbReference type="SMART" id="SM00591">
    <property type="entry name" value="RWD"/>
    <property type="match status" value="1"/>
</dbReference>
<comment type="caution">
    <text evidence="5">The sequence shown here is derived from an EMBL/GenBank/DDBJ whole genome shotgun (WGS) entry which is preliminary data.</text>
</comment>
<dbReference type="SUPFAM" id="SSF52540">
    <property type="entry name" value="P-loop containing nucleoside triphosphate hydrolases"/>
    <property type="match status" value="1"/>
</dbReference>
<keyword evidence="2" id="KW-0175">Coiled coil</keyword>
<dbReference type="Gene3D" id="3.10.110.10">
    <property type="entry name" value="Ubiquitin Conjugating Enzyme"/>
    <property type="match status" value="2"/>
</dbReference>
<dbReference type="InterPro" id="IPR040213">
    <property type="entry name" value="GIR2-like"/>
</dbReference>
<feature type="domain" description="RWD" evidence="4">
    <location>
        <begin position="1"/>
        <end position="90"/>
    </location>
</feature>
<dbReference type="PANTHER" id="PTHR12292">
    <property type="entry name" value="RWD DOMAIN-CONTAINING PROTEIN"/>
    <property type="match status" value="1"/>
</dbReference>